<proteinExistence type="predicted"/>
<evidence type="ECO:0000313" key="2">
    <source>
        <dbReference type="EMBL" id="CAH0728702.1"/>
    </source>
</evidence>
<feature type="compositionally biased region" description="Pro residues" evidence="1">
    <location>
        <begin position="121"/>
        <end position="133"/>
    </location>
</feature>
<feature type="non-terminal residue" evidence="2">
    <location>
        <position position="140"/>
    </location>
</feature>
<organism evidence="2 3">
    <name type="scientific">Brenthis ino</name>
    <name type="common">lesser marbled fritillary</name>
    <dbReference type="NCBI Taxonomy" id="405034"/>
    <lineage>
        <taxon>Eukaryota</taxon>
        <taxon>Metazoa</taxon>
        <taxon>Ecdysozoa</taxon>
        <taxon>Arthropoda</taxon>
        <taxon>Hexapoda</taxon>
        <taxon>Insecta</taxon>
        <taxon>Pterygota</taxon>
        <taxon>Neoptera</taxon>
        <taxon>Endopterygota</taxon>
        <taxon>Lepidoptera</taxon>
        <taxon>Glossata</taxon>
        <taxon>Ditrysia</taxon>
        <taxon>Papilionoidea</taxon>
        <taxon>Nymphalidae</taxon>
        <taxon>Heliconiinae</taxon>
        <taxon>Argynnini</taxon>
        <taxon>Brenthis</taxon>
    </lineage>
</organism>
<dbReference type="Proteomes" id="UP000838878">
    <property type="component" value="Chromosome 7"/>
</dbReference>
<evidence type="ECO:0000256" key="1">
    <source>
        <dbReference type="SAM" id="MobiDB-lite"/>
    </source>
</evidence>
<dbReference type="EMBL" id="OV170227">
    <property type="protein sequence ID" value="CAH0728702.1"/>
    <property type="molecule type" value="Genomic_DNA"/>
</dbReference>
<gene>
    <name evidence="2" type="ORF">BINO364_LOCUS13889</name>
</gene>
<evidence type="ECO:0000313" key="3">
    <source>
        <dbReference type="Proteomes" id="UP000838878"/>
    </source>
</evidence>
<reference evidence="2" key="1">
    <citation type="submission" date="2021-12" db="EMBL/GenBank/DDBJ databases">
        <authorList>
            <person name="Martin H S."/>
        </authorList>
    </citation>
    <scope>NUCLEOTIDE SEQUENCE</scope>
</reference>
<dbReference type="AlphaFoldDB" id="A0A8J9VBF8"/>
<accession>A0A8J9VBF8</accession>
<name>A0A8J9VBF8_9NEOP</name>
<keyword evidence="3" id="KW-1185">Reference proteome</keyword>
<protein>
    <submittedName>
        <fullName evidence="2">Uncharacterized protein</fullName>
    </submittedName>
</protein>
<sequence length="140" mass="15355">MHLRIPPDPPGGDVGPPGDAPDDRLLYGVLCCGGINSYPPYRTARCGATRRSGRDGARSLVTRACAVMYEAFHFAPCPNTLWDDHISFVHNFQTSWYLYLKLQLSRFAGNLSRMPAVLAPPPPPLHPAAPSPPVEMRDES</sequence>
<feature type="region of interest" description="Disordered" evidence="1">
    <location>
        <begin position="121"/>
        <end position="140"/>
    </location>
</feature>